<reference evidence="12" key="1">
    <citation type="submission" date="2018-11" db="EMBL/GenBank/DDBJ databases">
        <authorList>
            <person name="Alioto T."/>
            <person name="Alioto T."/>
        </authorList>
    </citation>
    <scope>NUCLEOTIDE SEQUENCE</scope>
</reference>
<feature type="compositionally biased region" description="Polar residues" evidence="10">
    <location>
        <begin position="9"/>
        <end position="20"/>
    </location>
</feature>
<evidence type="ECO:0000256" key="6">
    <source>
        <dbReference type="ARBA" id="ARBA00023015"/>
    </source>
</evidence>
<dbReference type="FunFam" id="3.30.160.60:FF:000264">
    <property type="entry name" value="Zinc finger protein 236"/>
    <property type="match status" value="1"/>
</dbReference>
<dbReference type="FunFam" id="3.30.160.60:FF:002343">
    <property type="entry name" value="Zinc finger protein 33A"/>
    <property type="match status" value="1"/>
</dbReference>
<keyword evidence="8" id="KW-0539">Nucleus</keyword>
<dbReference type="FunFam" id="3.30.160.60:FF:000130">
    <property type="entry name" value="Spalt-like transcription factor 4"/>
    <property type="match status" value="1"/>
</dbReference>
<evidence type="ECO:0000256" key="2">
    <source>
        <dbReference type="ARBA" id="ARBA00022723"/>
    </source>
</evidence>
<keyword evidence="5" id="KW-0862">Zinc</keyword>
<dbReference type="AlphaFoldDB" id="A0A8B6CXB3"/>
<evidence type="ECO:0000256" key="8">
    <source>
        <dbReference type="ARBA" id="ARBA00023242"/>
    </source>
</evidence>
<dbReference type="GO" id="GO:0005667">
    <property type="term" value="C:transcription regulator complex"/>
    <property type="evidence" value="ECO:0007669"/>
    <property type="project" value="TreeGrafter"/>
</dbReference>
<feature type="domain" description="C2H2-type" evidence="11">
    <location>
        <begin position="214"/>
        <end position="241"/>
    </location>
</feature>
<dbReference type="Pfam" id="PF00096">
    <property type="entry name" value="zf-C2H2"/>
    <property type="match status" value="4"/>
</dbReference>
<dbReference type="GO" id="GO:0000785">
    <property type="term" value="C:chromatin"/>
    <property type="evidence" value="ECO:0007669"/>
    <property type="project" value="TreeGrafter"/>
</dbReference>
<dbReference type="InterPro" id="IPR013087">
    <property type="entry name" value="Znf_C2H2_type"/>
</dbReference>
<evidence type="ECO:0000259" key="11">
    <source>
        <dbReference type="PROSITE" id="PS50157"/>
    </source>
</evidence>
<organism evidence="12 13">
    <name type="scientific">Mytilus galloprovincialis</name>
    <name type="common">Mediterranean mussel</name>
    <dbReference type="NCBI Taxonomy" id="29158"/>
    <lineage>
        <taxon>Eukaryota</taxon>
        <taxon>Metazoa</taxon>
        <taxon>Spiralia</taxon>
        <taxon>Lophotrochozoa</taxon>
        <taxon>Mollusca</taxon>
        <taxon>Bivalvia</taxon>
        <taxon>Autobranchia</taxon>
        <taxon>Pteriomorphia</taxon>
        <taxon>Mytilida</taxon>
        <taxon>Mytiloidea</taxon>
        <taxon>Mytilidae</taxon>
        <taxon>Mytilinae</taxon>
        <taxon>Mytilus</taxon>
    </lineage>
</organism>
<dbReference type="EMBL" id="UYJE01002404">
    <property type="protein sequence ID" value="VDI10419.1"/>
    <property type="molecule type" value="Genomic_DNA"/>
</dbReference>
<feature type="domain" description="C2H2-type" evidence="11">
    <location>
        <begin position="124"/>
        <end position="153"/>
    </location>
</feature>
<feature type="domain" description="C2H2-type" evidence="11">
    <location>
        <begin position="242"/>
        <end position="271"/>
    </location>
</feature>
<keyword evidence="13" id="KW-1185">Reference proteome</keyword>
<evidence type="ECO:0000256" key="9">
    <source>
        <dbReference type="PROSITE-ProRule" id="PRU00042"/>
    </source>
</evidence>
<dbReference type="FunFam" id="3.30.160.60:FF:000125">
    <property type="entry name" value="Putative zinc finger protein 143"/>
    <property type="match status" value="1"/>
</dbReference>
<dbReference type="PROSITE" id="PS50157">
    <property type="entry name" value="ZINC_FINGER_C2H2_2"/>
    <property type="match status" value="6"/>
</dbReference>
<feature type="domain" description="C2H2-type" evidence="11">
    <location>
        <begin position="184"/>
        <end position="213"/>
    </location>
</feature>
<evidence type="ECO:0000313" key="12">
    <source>
        <dbReference type="EMBL" id="VDI10419.1"/>
    </source>
</evidence>
<name>A0A8B6CXB3_MYTGA</name>
<dbReference type="PANTHER" id="PTHR14003:SF23">
    <property type="entry name" value="ZINC FINGER PROTEIN 143"/>
    <property type="match status" value="1"/>
</dbReference>
<dbReference type="PANTHER" id="PTHR14003">
    <property type="entry name" value="TRANSCRIPTIONAL REPRESSOR PROTEIN YY"/>
    <property type="match status" value="1"/>
</dbReference>
<dbReference type="SMART" id="SM00355">
    <property type="entry name" value="ZnF_C2H2"/>
    <property type="match status" value="6"/>
</dbReference>
<evidence type="ECO:0000256" key="10">
    <source>
        <dbReference type="SAM" id="MobiDB-lite"/>
    </source>
</evidence>
<dbReference type="GO" id="GO:0031519">
    <property type="term" value="C:PcG protein complex"/>
    <property type="evidence" value="ECO:0007669"/>
    <property type="project" value="TreeGrafter"/>
</dbReference>
<dbReference type="SUPFAM" id="SSF57667">
    <property type="entry name" value="beta-beta-alpha zinc fingers"/>
    <property type="match status" value="3"/>
</dbReference>
<comment type="caution">
    <text evidence="12">The sequence shown here is derived from an EMBL/GenBank/DDBJ whole genome shotgun (WGS) entry which is preliminary data.</text>
</comment>
<dbReference type="GO" id="GO:0000978">
    <property type="term" value="F:RNA polymerase II cis-regulatory region sequence-specific DNA binding"/>
    <property type="evidence" value="ECO:0007669"/>
    <property type="project" value="TreeGrafter"/>
</dbReference>
<dbReference type="InterPro" id="IPR036236">
    <property type="entry name" value="Znf_C2H2_sf"/>
</dbReference>
<dbReference type="OrthoDB" id="6077919at2759"/>
<feature type="domain" description="C2H2-type" evidence="11">
    <location>
        <begin position="154"/>
        <end position="183"/>
    </location>
</feature>
<keyword evidence="4 9" id="KW-0863">Zinc-finger</keyword>
<keyword evidence="6" id="KW-0805">Transcription regulation</keyword>
<gene>
    <name evidence="12" type="ORF">MGAL_10B044387</name>
</gene>
<dbReference type="Proteomes" id="UP000596742">
    <property type="component" value="Unassembled WGS sequence"/>
</dbReference>
<dbReference type="PROSITE" id="PS00028">
    <property type="entry name" value="ZINC_FINGER_C2H2_1"/>
    <property type="match status" value="6"/>
</dbReference>
<sequence>MSCPDLSDITPSEGSTITKQTLERKSSEDMKEYSTSLSLKSPVLIFQNGKQKLDTNKLMFHCEPNSLSNIYALAQANLVQQTQHDIMRMFSVDVSDQQPAAKLEPIISGRKDSVNVKLIDERQHICDIKGCGRSFASSGYLKNHQLIHEKEKELECHFEGCGRKFSWPAHLKYHLLTHQKTRNFKCPRDGCDKSFVTAQQLKVHSRTHTGEKPFQCDHCRKAFTTAGNLRNHIRTHTGDKPYGCPDPKCDLRFAEYSSLKKHSLVHTGEKPFRCKFCNRSFTQSGSMRVHMKKHSSNINDSGVNKETDFNVVMMEEDLAENSLDYQVVFPDSITDQVITVTTEQTTNISNELLVVEDLVTKETRVHQETSCAANVLVVPLPQIPVTMTTSYQHTNTPEETVYDTDFLHSDFSHGGITCDIMLNEQKTISNS</sequence>
<evidence type="ECO:0000313" key="13">
    <source>
        <dbReference type="Proteomes" id="UP000596742"/>
    </source>
</evidence>
<protein>
    <recommendedName>
        <fullName evidence="11">C2H2-type domain-containing protein</fullName>
    </recommendedName>
</protein>
<evidence type="ECO:0000256" key="7">
    <source>
        <dbReference type="ARBA" id="ARBA00023163"/>
    </source>
</evidence>
<dbReference type="GO" id="GO:0000981">
    <property type="term" value="F:DNA-binding transcription factor activity, RNA polymerase II-specific"/>
    <property type="evidence" value="ECO:0007669"/>
    <property type="project" value="TreeGrafter"/>
</dbReference>
<feature type="domain" description="C2H2-type" evidence="11">
    <location>
        <begin position="272"/>
        <end position="299"/>
    </location>
</feature>
<evidence type="ECO:0000256" key="4">
    <source>
        <dbReference type="ARBA" id="ARBA00022771"/>
    </source>
</evidence>
<evidence type="ECO:0000256" key="5">
    <source>
        <dbReference type="ARBA" id="ARBA00022833"/>
    </source>
</evidence>
<keyword evidence="7" id="KW-0804">Transcription</keyword>
<evidence type="ECO:0000256" key="1">
    <source>
        <dbReference type="ARBA" id="ARBA00004123"/>
    </source>
</evidence>
<comment type="subcellular location">
    <subcellularLocation>
        <location evidence="1">Nucleus</location>
    </subcellularLocation>
</comment>
<evidence type="ECO:0000256" key="3">
    <source>
        <dbReference type="ARBA" id="ARBA00022737"/>
    </source>
</evidence>
<dbReference type="GO" id="GO:0008270">
    <property type="term" value="F:zinc ion binding"/>
    <property type="evidence" value="ECO:0007669"/>
    <property type="project" value="UniProtKB-KW"/>
</dbReference>
<proteinExistence type="predicted"/>
<dbReference type="Gene3D" id="3.30.160.60">
    <property type="entry name" value="Classic Zinc Finger"/>
    <property type="match status" value="6"/>
</dbReference>
<feature type="region of interest" description="Disordered" evidence="10">
    <location>
        <begin position="1"/>
        <end position="29"/>
    </location>
</feature>
<keyword evidence="2" id="KW-0479">Metal-binding</keyword>
<accession>A0A8B6CXB3</accession>
<keyword evidence="3" id="KW-0677">Repeat</keyword>